<proteinExistence type="predicted"/>
<dbReference type="Pfam" id="PF13692">
    <property type="entry name" value="Glyco_trans_1_4"/>
    <property type="match status" value="1"/>
</dbReference>
<sequence>KRYLLGRNIPNHKIEVIPHGEFSFFAQYSKGSVRGIKGNNILFFGRITRYKGIDYLIEAGKLVKERIPDATVTIAGAGGFTRYKRMIGSDSSFTVLNRFIADEEVAELFQKASVVVLPYVDGSQSGVISIAYAFKKPVVATNVGNFSEMVENGKTGFVVPPKDSEALAAALVEVLSNGDLRRAMGENGHKFMEEAFTWDKIADRTLATYRQALEYRKGELNYP</sequence>
<gene>
    <name evidence="1" type="ORF">S06H3_30815</name>
</gene>
<name>X1NX41_9ZZZZ</name>
<feature type="non-terminal residue" evidence="1">
    <location>
        <position position="1"/>
    </location>
</feature>
<protein>
    <submittedName>
        <fullName evidence="1">Uncharacterized protein</fullName>
    </submittedName>
</protein>
<reference evidence="1" key="1">
    <citation type="journal article" date="2014" name="Front. Microbiol.">
        <title>High frequency of phylogenetically diverse reductive dehalogenase-homologous genes in deep subseafloor sedimentary metagenomes.</title>
        <authorList>
            <person name="Kawai M."/>
            <person name="Futagami T."/>
            <person name="Toyoda A."/>
            <person name="Takaki Y."/>
            <person name="Nishi S."/>
            <person name="Hori S."/>
            <person name="Arai W."/>
            <person name="Tsubouchi T."/>
            <person name="Morono Y."/>
            <person name="Uchiyama I."/>
            <person name="Ito T."/>
            <person name="Fujiyama A."/>
            <person name="Inagaki F."/>
            <person name="Takami H."/>
        </authorList>
    </citation>
    <scope>NUCLEOTIDE SEQUENCE</scope>
    <source>
        <strain evidence="1">Expedition CK06-06</strain>
    </source>
</reference>
<evidence type="ECO:0000313" key="1">
    <source>
        <dbReference type="EMBL" id="GAI31350.1"/>
    </source>
</evidence>
<organism evidence="1">
    <name type="scientific">marine sediment metagenome</name>
    <dbReference type="NCBI Taxonomy" id="412755"/>
    <lineage>
        <taxon>unclassified sequences</taxon>
        <taxon>metagenomes</taxon>
        <taxon>ecological metagenomes</taxon>
    </lineage>
</organism>
<dbReference type="SUPFAM" id="SSF53756">
    <property type="entry name" value="UDP-Glycosyltransferase/glycogen phosphorylase"/>
    <property type="match status" value="1"/>
</dbReference>
<dbReference type="Gene3D" id="3.40.50.2000">
    <property type="entry name" value="Glycogen Phosphorylase B"/>
    <property type="match status" value="2"/>
</dbReference>
<accession>X1NX41</accession>
<dbReference type="PANTHER" id="PTHR12526">
    <property type="entry name" value="GLYCOSYLTRANSFERASE"/>
    <property type="match status" value="1"/>
</dbReference>
<comment type="caution">
    <text evidence="1">The sequence shown here is derived from an EMBL/GenBank/DDBJ whole genome shotgun (WGS) entry which is preliminary data.</text>
</comment>
<dbReference type="EMBL" id="BARV01018181">
    <property type="protein sequence ID" value="GAI31350.1"/>
    <property type="molecule type" value="Genomic_DNA"/>
</dbReference>
<dbReference type="AlphaFoldDB" id="X1NX41"/>
<dbReference type="CDD" id="cd03801">
    <property type="entry name" value="GT4_PimA-like"/>
    <property type="match status" value="1"/>
</dbReference>